<comment type="caution">
    <text evidence="10">The sequence shown here is derived from an EMBL/GenBank/DDBJ whole genome shotgun (WGS) entry which is preliminary data.</text>
</comment>
<keyword evidence="2 5" id="KW-0812">Transmembrane</keyword>
<dbReference type="Gene3D" id="3.30.70.270">
    <property type="match status" value="1"/>
</dbReference>
<evidence type="ECO:0000256" key="2">
    <source>
        <dbReference type="ARBA" id="ARBA00022692"/>
    </source>
</evidence>
<name>A0A3M2I6U5_9GAMM</name>
<dbReference type="SUPFAM" id="SSF55073">
    <property type="entry name" value="Nucleotide cyclase"/>
    <property type="match status" value="1"/>
</dbReference>
<dbReference type="Gene3D" id="3.30.450.20">
    <property type="entry name" value="PAS domain"/>
    <property type="match status" value="1"/>
</dbReference>
<evidence type="ECO:0000256" key="3">
    <source>
        <dbReference type="ARBA" id="ARBA00022989"/>
    </source>
</evidence>
<dbReference type="GO" id="GO:0016020">
    <property type="term" value="C:membrane"/>
    <property type="evidence" value="ECO:0007669"/>
    <property type="project" value="UniProtKB-SubCell"/>
</dbReference>
<dbReference type="Pfam" id="PF03924">
    <property type="entry name" value="CHASE"/>
    <property type="match status" value="1"/>
</dbReference>
<keyword evidence="3 5" id="KW-1133">Transmembrane helix</keyword>
<feature type="transmembrane region" description="Helical" evidence="5">
    <location>
        <begin position="44"/>
        <end position="69"/>
    </location>
</feature>
<dbReference type="InterPro" id="IPR013767">
    <property type="entry name" value="PAS_fold"/>
</dbReference>
<dbReference type="CDD" id="cd00130">
    <property type="entry name" value="PAS"/>
    <property type="match status" value="1"/>
</dbReference>
<dbReference type="Pfam" id="PF00563">
    <property type="entry name" value="EAL"/>
    <property type="match status" value="1"/>
</dbReference>
<keyword evidence="4 5" id="KW-0472">Membrane</keyword>
<dbReference type="Proteomes" id="UP000275012">
    <property type="component" value="Unassembled WGS sequence"/>
</dbReference>
<dbReference type="GO" id="GO:0007165">
    <property type="term" value="P:signal transduction"/>
    <property type="evidence" value="ECO:0007669"/>
    <property type="project" value="UniProtKB-ARBA"/>
</dbReference>
<evidence type="ECO:0000256" key="1">
    <source>
        <dbReference type="ARBA" id="ARBA00004370"/>
    </source>
</evidence>
<dbReference type="InterPro" id="IPR043128">
    <property type="entry name" value="Rev_trsase/Diguanyl_cyclase"/>
</dbReference>
<dbReference type="SMART" id="SM00052">
    <property type="entry name" value="EAL"/>
    <property type="match status" value="1"/>
</dbReference>
<dbReference type="InterPro" id="IPR035919">
    <property type="entry name" value="EAL_sf"/>
</dbReference>
<dbReference type="SUPFAM" id="SSF141868">
    <property type="entry name" value="EAL domain-like"/>
    <property type="match status" value="1"/>
</dbReference>
<dbReference type="Pfam" id="PF00990">
    <property type="entry name" value="GGDEF"/>
    <property type="match status" value="1"/>
</dbReference>
<dbReference type="Gene3D" id="3.30.450.350">
    <property type="entry name" value="CHASE domain"/>
    <property type="match status" value="1"/>
</dbReference>
<dbReference type="GO" id="GO:0006355">
    <property type="term" value="P:regulation of DNA-templated transcription"/>
    <property type="evidence" value="ECO:0007669"/>
    <property type="project" value="InterPro"/>
</dbReference>
<sequence>MGGRISHRPSIGNGVRSLVSVWGNKDIRGGIPEARYTNPLLRRLAGVGMVAWLWSLLAFVLGVVISFWFAGLEDERAIKEHARVFQAGAESVYSALEYRLQSCELVLRSMQLFYLSSDEVREDEFDVLATNLMTGRGLPDLQAVTYSRRVDSASGIDFIIESVVPRAGNETLYGRRLGSRPGDRQAALASADGDDVRLSAPLHLRQVGTEGAGIGVVMRLPVYSPGGLPRNTAERRQRLRGMLAASFRVSKLIEGAGAIMRKHPLRVEVKDLGSGEILHEGMATKQTPGFIRNLDYGGRSWQVAIEDSAPVHAVSRWMLVFWPGVFSSLLFAALLHLLVLRRSRAMELGRAMSERYRASETRFRRLNELLPTLVLLIDEEHGRIVYANLAARESLGIGERNVLLAGLLVDSEETTRISDVLKAGTGSRDFEMQSTRGQCFWVHATFTSMQVEERRNWLMVASDVSEQRRLTERLSWQASHDALTGLFNRDEFERRLRQVLETQGDGYHVLLFIDLDQFKVINDTAGHVAGDQLLVQLARQMSKSIGANDLLARIGGDEFGVLMCDVADMDAALARAECLRCGIAGHKFVWEEQRGYAVSASIGGVLIESRDVSIKELFMQVDTACYMAKEKGRNRVHFYFANDDASTRRRSEMEWANRLHEAIEWNRLLLSYQELRPLQPDLDTAPCIELLLRLNDENGREVLPGAFLPAAERFGLMPRIDRWVIATALANLDRLHPAGEGLARCAINLSGDSLEDPSLGDFVLEHLALHCVDPRRISFEITETVAVRNLTAANNLIERLQAMGCGIALDDFGSGMSSFGYLKNLRVDTVKIDGSFVFNLRSDPMSLAIVRAITDICHQRELKVVAEWVPDADTCVPLASIGVDYAQGNALHSPERVVFQR</sequence>
<dbReference type="InterPro" id="IPR006189">
    <property type="entry name" value="CHASE_dom"/>
</dbReference>
<dbReference type="InterPro" id="IPR042240">
    <property type="entry name" value="CHASE_sf"/>
</dbReference>
<comment type="subcellular location">
    <subcellularLocation>
        <location evidence="1">Membrane</location>
    </subcellularLocation>
</comment>
<evidence type="ECO:0000259" key="7">
    <source>
        <dbReference type="PROSITE" id="PS50839"/>
    </source>
</evidence>
<dbReference type="InterPro" id="IPR001633">
    <property type="entry name" value="EAL_dom"/>
</dbReference>
<dbReference type="SMART" id="SM01079">
    <property type="entry name" value="CHASE"/>
    <property type="match status" value="1"/>
</dbReference>
<dbReference type="PROSITE" id="PS50883">
    <property type="entry name" value="EAL"/>
    <property type="match status" value="1"/>
</dbReference>
<accession>A0A3M2I6U5</accession>
<proteinExistence type="predicted"/>
<evidence type="ECO:0000313" key="11">
    <source>
        <dbReference type="Proteomes" id="UP000275012"/>
    </source>
</evidence>
<dbReference type="InterPro" id="IPR000014">
    <property type="entry name" value="PAS"/>
</dbReference>
<dbReference type="EMBL" id="RFLY01000001">
    <property type="protein sequence ID" value="RMH94932.1"/>
    <property type="molecule type" value="Genomic_DNA"/>
</dbReference>
<reference evidence="10 11" key="1">
    <citation type="submission" date="2018-10" db="EMBL/GenBank/DDBJ databases">
        <title>Proposal of Lysobacter pythonis sp. nov. isolated from royal pythons (Python regius).</title>
        <authorList>
            <person name="Hans-Juergen B."/>
            <person name="Huptas C."/>
            <person name="Sandra B."/>
            <person name="Igor L."/>
            <person name="Joachim S."/>
            <person name="Siegfried S."/>
            <person name="Mareike W."/>
            <person name="Peter K."/>
        </authorList>
    </citation>
    <scope>NUCLEOTIDE SEQUENCE [LARGE SCALE GENOMIC DNA]</scope>
    <source>
        <strain evidence="10 11">4284/11</strain>
    </source>
</reference>
<dbReference type="Gene3D" id="3.20.20.450">
    <property type="entry name" value="EAL domain"/>
    <property type="match status" value="1"/>
</dbReference>
<dbReference type="InterPro" id="IPR035965">
    <property type="entry name" value="PAS-like_dom_sf"/>
</dbReference>
<evidence type="ECO:0000256" key="5">
    <source>
        <dbReference type="SAM" id="Phobius"/>
    </source>
</evidence>
<dbReference type="CDD" id="cd01949">
    <property type="entry name" value="GGDEF"/>
    <property type="match status" value="1"/>
</dbReference>
<dbReference type="SUPFAM" id="SSF55785">
    <property type="entry name" value="PYP-like sensor domain (PAS domain)"/>
    <property type="match status" value="1"/>
</dbReference>
<protein>
    <submittedName>
        <fullName evidence="10">EAL domain-containing protein</fullName>
    </submittedName>
</protein>
<gene>
    <name evidence="10" type="ORF">EBB59_01185</name>
</gene>
<evidence type="ECO:0000259" key="6">
    <source>
        <dbReference type="PROSITE" id="PS50112"/>
    </source>
</evidence>
<dbReference type="Pfam" id="PF00989">
    <property type="entry name" value="PAS"/>
    <property type="match status" value="1"/>
</dbReference>
<dbReference type="PROSITE" id="PS50887">
    <property type="entry name" value="GGDEF"/>
    <property type="match status" value="1"/>
</dbReference>
<dbReference type="NCBIfam" id="TIGR00254">
    <property type="entry name" value="GGDEF"/>
    <property type="match status" value="1"/>
</dbReference>
<dbReference type="InterPro" id="IPR029787">
    <property type="entry name" value="Nucleotide_cyclase"/>
</dbReference>
<dbReference type="GO" id="GO:0003824">
    <property type="term" value="F:catalytic activity"/>
    <property type="evidence" value="ECO:0007669"/>
    <property type="project" value="UniProtKB-ARBA"/>
</dbReference>
<evidence type="ECO:0000313" key="10">
    <source>
        <dbReference type="EMBL" id="RMH94932.1"/>
    </source>
</evidence>
<dbReference type="PROSITE" id="PS50112">
    <property type="entry name" value="PAS"/>
    <property type="match status" value="1"/>
</dbReference>
<dbReference type="PANTHER" id="PTHR44757:SF4">
    <property type="entry name" value="DIGUANYLATE CYCLASE DGCE-RELATED"/>
    <property type="match status" value="1"/>
</dbReference>
<dbReference type="InterPro" id="IPR000160">
    <property type="entry name" value="GGDEF_dom"/>
</dbReference>
<feature type="domain" description="CHASE" evidence="7">
    <location>
        <begin position="158"/>
        <end position="254"/>
    </location>
</feature>
<dbReference type="NCBIfam" id="TIGR00229">
    <property type="entry name" value="sensory_box"/>
    <property type="match status" value="1"/>
</dbReference>
<feature type="transmembrane region" description="Helical" evidence="5">
    <location>
        <begin position="317"/>
        <end position="340"/>
    </location>
</feature>
<organism evidence="10 11">
    <name type="scientific">Solilutibacter pythonis</name>
    <dbReference type="NCBI Taxonomy" id="2483112"/>
    <lineage>
        <taxon>Bacteria</taxon>
        <taxon>Pseudomonadati</taxon>
        <taxon>Pseudomonadota</taxon>
        <taxon>Gammaproteobacteria</taxon>
        <taxon>Lysobacterales</taxon>
        <taxon>Lysobacteraceae</taxon>
        <taxon>Solilutibacter</taxon>
    </lineage>
</organism>
<dbReference type="SMART" id="SM00267">
    <property type="entry name" value="GGDEF"/>
    <property type="match status" value="1"/>
</dbReference>
<evidence type="ECO:0000259" key="9">
    <source>
        <dbReference type="PROSITE" id="PS50887"/>
    </source>
</evidence>
<dbReference type="InterPro" id="IPR052155">
    <property type="entry name" value="Biofilm_reg_signaling"/>
</dbReference>
<dbReference type="PANTHER" id="PTHR44757">
    <property type="entry name" value="DIGUANYLATE CYCLASE DGCP"/>
    <property type="match status" value="1"/>
</dbReference>
<dbReference type="CDD" id="cd01948">
    <property type="entry name" value="EAL"/>
    <property type="match status" value="1"/>
</dbReference>
<keyword evidence="11" id="KW-1185">Reference proteome</keyword>
<feature type="domain" description="EAL" evidence="8">
    <location>
        <begin position="652"/>
        <end position="901"/>
    </location>
</feature>
<evidence type="ECO:0000259" key="8">
    <source>
        <dbReference type="PROSITE" id="PS50883"/>
    </source>
</evidence>
<dbReference type="AlphaFoldDB" id="A0A3M2I6U5"/>
<dbReference type="PROSITE" id="PS50839">
    <property type="entry name" value="CHASE"/>
    <property type="match status" value="1"/>
</dbReference>
<feature type="domain" description="GGDEF" evidence="9">
    <location>
        <begin position="506"/>
        <end position="641"/>
    </location>
</feature>
<evidence type="ECO:0000256" key="4">
    <source>
        <dbReference type="ARBA" id="ARBA00023136"/>
    </source>
</evidence>
<feature type="domain" description="PAS" evidence="6">
    <location>
        <begin position="359"/>
        <end position="403"/>
    </location>
</feature>